<accession>A0A1Y1IK92</accession>
<proteinExistence type="predicted"/>
<reference evidence="2 3" key="1">
    <citation type="journal article" date="2014" name="Nat. Commun.">
        <title>Klebsormidium flaccidum genome reveals primary factors for plant terrestrial adaptation.</title>
        <authorList>
            <person name="Hori K."/>
            <person name="Maruyama F."/>
            <person name="Fujisawa T."/>
            <person name="Togashi T."/>
            <person name="Yamamoto N."/>
            <person name="Seo M."/>
            <person name="Sato S."/>
            <person name="Yamada T."/>
            <person name="Mori H."/>
            <person name="Tajima N."/>
            <person name="Moriyama T."/>
            <person name="Ikeuchi M."/>
            <person name="Watanabe M."/>
            <person name="Wada H."/>
            <person name="Kobayashi K."/>
            <person name="Saito M."/>
            <person name="Masuda T."/>
            <person name="Sasaki-Sekimoto Y."/>
            <person name="Mashiguchi K."/>
            <person name="Awai K."/>
            <person name="Shimojima M."/>
            <person name="Masuda S."/>
            <person name="Iwai M."/>
            <person name="Nobusawa T."/>
            <person name="Narise T."/>
            <person name="Kondo S."/>
            <person name="Saito H."/>
            <person name="Sato R."/>
            <person name="Murakawa M."/>
            <person name="Ihara Y."/>
            <person name="Oshima-Yamada Y."/>
            <person name="Ohtaka K."/>
            <person name="Satoh M."/>
            <person name="Sonobe K."/>
            <person name="Ishii M."/>
            <person name="Ohtani R."/>
            <person name="Kanamori-Sato M."/>
            <person name="Honoki R."/>
            <person name="Miyazaki D."/>
            <person name="Mochizuki H."/>
            <person name="Umetsu J."/>
            <person name="Higashi K."/>
            <person name="Shibata D."/>
            <person name="Kamiya Y."/>
            <person name="Sato N."/>
            <person name="Nakamura Y."/>
            <person name="Tabata S."/>
            <person name="Ida S."/>
            <person name="Kurokawa K."/>
            <person name="Ohta H."/>
        </authorList>
    </citation>
    <scope>NUCLEOTIDE SEQUENCE [LARGE SCALE GENOMIC DNA]</scope>
    <source>
        <strain evidence="2 3">NIES-2285</strain>
    </source>
</reference>
<name>A0A1Y1IK92_KLENI</name>
<evidence type="ECO:0000313" key="3">
    <source>
        <dbReference type="Proteomes" id="UP000054558"/>
    </source>
</evidence>
<evidence type="ECO:0000256" key="1">
    <source>
        <dbReference type="SAM" id="MobiDB-lite"/>
    </source>
</evidence>
<organism evidence="2 3">
    <name type="scientific">Klebsormidium nitens</name>
    <name type="common">Green alga</name>
    <name type="synonym">Ulothrix nitens</name>
    <dbReference type="NCBI Taxonomy" id="105231"/>
    <lineage>
        <taxon>Eukaryota</taxon>
        <taxon>Viridiplantae</taxon>
        <taxon>Streptophyta</taxon>
        <taxon>Klebsormidiophyceae</taxon>
        <taxon>Klebsormidiales</taxon>
        <taxon>Klebsormidiaceae</taxon>
        <taxon>Klebsormidium</taxon>
    </lineage>
</organism>
<protein>
    <submittedName>
        <fullName evidence="2">Uncharacterized protein</fullName>
    </submittedName>
</protein>
<keyword evidence="3" id="KW-1185">Reference proteome</keyword>
<evidence type="ECO:0000313" key="2">
    <source>
        <dbReference type="EMBL" id="GAQ91184.1"/>
    </source>
</evidence>
<feature type="region of interest" description="Disordered" evidence="1">
    <location>
        <begin position="1"/>
        <end position="27"/>
    </location>
</feature>
<sequence length="75" mass="7913">MSEKSGAKTNEFAWTKQESQNAAMKAEAAAPGLAKPAAPGLTSVWSGCCPRQRGGGWSTAYLELQKSLIQQGKQS</sequence>
<gene>
    <name evidence="2" type="ORF">KFL_007390075</name>
</gene>
<dbReference type="EMBL" id="DF237688">
    <property type="protein sequence ID" value="GAQ91184.1"/>
    <property type="molecule type" value="Genomic_DNA"/>
</dbReference>
<dbReference type="Proteomes" id="UP000054558">
    <property type="component" value="Unassembled WGS sequence"/>
</dbReference>
<dbReference type="AlphaFoldDB" id="A0A1Y1IK92"/>